<comment type="caution">
    <text evidence="1">The sequence shown here is derived from an EMBL/GenBank/DDBJ whole genome shotgun (WGS) entry which is preliminary data.</text>
</comment>
<evidence type="ECO:0000313" key="1">
    <source>
        <dbReference type="EMBL" id="MCS7477178.1"/>
    </source>
</evidence>
<dbReference type="InterPro" id="IPR031795">
    <property type="entry name" value="Zf-HC3"/>
</dbReference>
<dbReference type="EMBL" id="JANYMP010000004">
    <property type="protein sequence ID" value="MCS7477178.1"/>
    <property type="molecule type" value="Genomic_DNA"/>
</dbReference>
<dbReference type="Proteomes" id="UP001141259">
    <property type="component" value="Unassembled WGS sequence"/>
</dbReference>
<accession>A0A9X3A0P3</accession>
<sequence>MGVRPFRWFPAAGGRHAIPDELAMTDEGATLCGIEITVPRGRGTKSEWCWPTCATCDSRWRERERLSPPR</sequence>
<gene>
    <name evidence="1" type="ORF">NZH93_09955</name>
</gene>
<dbReference type="AlphaFoldDB" id="A0A9X3A0P3"/>
<organism evidence="1 2">
    <name type="scientific">Umezawaea endophytica</name>
    <dbReference type="NCBI Taxonomy" id="1654476"/>
    <lineage>
        <taxon>Bacteria</taxon>
        <taxon>Bacillati</taxon>
        <taxon>Actinomycetota</taxon>
        <taxon>Actinomycetes</taxon>
        <taxon>Pseudonocardiales</taxon>
        <taxon>Pseudonocardiaceae</taxon>
        <taxon>Umezawaea</taxon>
    </lineage>
</organism>
<evidence type="ECO:0000313" key="2">
    <source>
        <dbReference type="Proteomes" id="UP001141259"/>
    </source>
</evidence>
<keyword evidence="2" id="KW-1185">Reference proteome</keyword>
<name>A0A9X3A0P3_9PSEU</name>
<dbReference type="Gene3D" id="2.30.30.990">
    <property type="entry name" value="Malonyl-[acyl-carrier protein] O-methyltransferase, zinc-finger motif"/>
    <property type="match status" value="1"/>
</dbReference>
<dbReference type="Pfam" id="PF16827">
    <property type="entry name" value="zf-HC3"/>
    <property type="match status" value="1"/>
</dbReference>
<reference evidence="1" key="1">
    <citation type="submission" date="2022-08" db="EMBL/GenBank/DDBJ databases">
        <authorList>
            <person name="Tistechok S."/>
            <person name="Samborskyy M."/>
            <person name="Roman I."/>
        </authorList>
    </citation>
    <scope>NUCLEOTIDE SEQUENCE</scope>
    <source>
        <strain evidence="1">DSM 103496</strain>
    </source>
</reference>
<proteinExistence type="predicted"/>
<dbReference type="RefSeq" id="WP_259622694.1">
    <property type="nucleotide sequence ID" value="NZ_JANYMP010000004.1"/>
</dbReference>
<protein>
    <recommendedName>
        <fullName evidence="3">Zinc finger protein</fullName>
    </recommendedName>
</protein>
<evidence type="ECO:0008006" key="3">
    <source>
        <dbReference type="Google" id="ProtNLM"/>
    </source>
</evidence>